<organism evidence="1 2">
    <name type="scientific">Dryococelus australis</name>
    <dbReference type="NCBI Taxonomy" id="614101"/>
    <lineage>
        <taxon>Eukaryota</taxon>
        <taxon>Metazoa</taxon>
        <taxon>Ecdysozoa</taxon>
        <taxon>Arthropoda</taxon>
        <taxon>Hexapoda</taxon>
        <taxon>Insecta</taxon>
        <taxon>Pterygota</taxon>
        <taxon>Neoptera</taxon>
        <taxon>Polyneoptera</taxon>
        <taxon>Phasmatodea</taxon>
        <taxon>Verophasmatodea</taxon>
        <taxon>Anareolatae</taxon>
        <taxon>Phasmatidae</taxon>
        <taxon>Eurycanthinae</taxon>
        <taxon>Dryococelus</taxon>
    </lineage>
</organism>
<comment type="caution">
    <text evidence="1">The sequence shown here is derived from an EMBL/GenBank/DDBJ whole genome shotgun (WGS) entry which is preliminary data.</text>
</comment>
<gene>
    <name evidence="1" type="ORF">PR048_006103</name>
</gene>
<proteinExistence type="predicted"/>
<name>A0ABQ9IA12_9NEOP</name>
<protein>
    <submittedName>
        <fullName evidence="1">Uncharacterized protein</fullName>
    </submittedName>
</protein>
<evidence type="ECO:0000313" key="2">
    <source>
        <dbReference type="Proteomes" id="UP001159363"/>
    </source>
</evidence>
<keyword evidence="2" id="KW-1185">Reference proteome</keyword>
<dbReference type="EMBL" id="JARBHB010000002">
    <property type="protein sequence ID" value="KAJ8893505.1"/>
    <property type="molecule type" value="Genomic_DNA"/>
</dbReference>
<accession>A0ABQ9IA12</accession>
<sequence>MPYEMIEDWSKGLANFFFKNTNCEKEALSHAEMCYLEVHARFIYGIRHYLNLLKAPRPKLKSTKIQDVLSLMKFMKPENAQWLQNLVDAIRMDDENNEDDVFSEDEEMVD</sequence>
<evidence type="ECO:0000313" key="1">
    <source>
        <dbReference type="EMBL" id="KAJ8893505.1"/>
    </source>
</evidence>
<dbReference type="Proteomes" id="UP001159363">
    <property type="component" value="Chromosome 2"/>
</dbReference>
<reference evidence="1 2" key="1">
    <citation type="submission" date="2023-02" db="EMBL/GenBank/DDBJ databases">
        <title>LHISI_Scaffold_Assembly.</title>
        <authorList>
            <person name="Stuart O.P."/>
            <person name="Cleave R."/>
            <person name="Magrath M.J.L."/>
            <person name="Mikheyev A.S."/>
        </authorList>
    </citation>
    <scope>NUCLEOTIDE SEQUENCE [LARGE SCALE GENOMIC DNA]</scope>
    <source>
        <strain evidence="1">Daus_M_001</strain>
        <tissue evidence="1">Leg muscle</tissue>
    </source>
</reference>